<name>A0A9E4TVD2_9GAMM</name>
<dbReference type="SUPFAM" id="SSF49373">
    <property type="entry name" value="Invasin/intimin cell-adhesion fragments"/>
    <property type="match status" value="1"/>
</dbReference>
<dbReference type="InterPro" id="IPR013783">
    <property type="entry name" value="Ig-like_fold"/>
</dbReference>
<feature type="domain" description="PKD/Chitinase" evidence="3">
    <location>
        <begin position="432"/>
        <end position="491"/>
    </location>
</feature>
<evidence type="ECO:0000256" key="1">
    <source>
        <dbReference type="ARBA" id="ARBA00022737"/>
    </source>
</evidence>
<dbReference type="InterPro" id="IPR050708">
    <property type="entry name" value="T6SS_VgrG/RHS"/>
</dbReference>
<dbReference type="InterPro" id="IPR022409">
    <property type="entry name" value="PKD/Chitinase_dom"/>
</dbReference>
<dbReference type="InterPro" id="IPR022385">
    <property type="entry name" value="Rhs_assc_core"/>
</dbReference>
<comment type="caution">
    <text evidence="5">The sequence shown here is derived from an EMBL/GenBank/DDBJ whole genome shotgun (WGS) entry which is preliminary data.</text>
</comment>
<dbReference type="Pfam" id="PF17963">
    <property type="entry name" value="Big_9"/>
    <property type="match status" value="2"/>
</dbReference>
<reference evidence="5" key="1">
    <citation type="journal article" date="2021" name="Proc. Natl. Acad. Sci. U.S.A.">
        <title>Global biogeography of chemosynthetic symbionts reveals both localized and globally distributed symbiont groups. .</title>
        <authorList>
            <person name="Osvatic J.T."/>
            <person name="Wilkins L.G.E."/>
            <person name="Leibrecht L."/>
            <person name="Leray M."/>
            <person name="Zauner S."/>
            <person name="Polzin J."/>
            <person name="Camacho Y."/>
            <person name="Gros O."/>
            <person name="van Gils J.A."/>
            <person name="Eisen J.A."/>
            <person name="Petersen J.M."/>
            <person name="Yuen B."/>
        </authorList>
    </citation>
    <scope>NUCLEOTIDE SEQUENCE</scope>
    <source>
        <strain evidence="5">MAGclacostrist055</strain>
    </source>
</reference>
<dbReference type="NCBIfam" id="TIGR01643">
    <property type="entry name" value="YD_repeat_2x"/>
    <property type="match status" value="13"/>
</dbReference>
<dbReference type="InterPro" id="IPR006530">
    <property type="entry name" value="YD"/>
</dbReference>
<feature type="domain" description="PKD/Chitinase" evidence="3">
    <location>
        <begin position="228"/>
        <end position="311"/>
    </location>
</feature>
<dbReference type="Gene3D" id="2.180.10.10">
    <property type="entry name" value="RHS repeat-associated core"/>
    <property type="match status" value="4"/>
</dbReference>
<evidence type="ECO:0000313" key="5">
    <source>
        <dbReference type="EMBL" id="MCG7980697.1"/>
    </source>
</evidence>
<keyword evidence="1" id="KW-0677">Repeat</keyword>
<dbReference type="InterPro" id="IPR006644">
    <property type="entry name" value="Cadg"/>
</dbReference>
<dbReference type="Pfam" id="PF05593">
    <property type="entry name" value="RHS_repeat"/>
    <property type="match status" value="11"/>
</dbReference>
<dbReference type="InterPro" id="IPR056823">
    <property type="entry name" value="TEN-like_YD-shell"/>
</dbReference>
<dbReference type="Gene3D" id="2.60.40.3440">
    <property type="match status" value="1"/>
</dbReference>
<accession>A0A9E4TVD2</accession>
<dbReference type="Gene3D" id="2.60.40.10">
    <property type="entry name" value="Immunoglobulins"/>
    <property type="match status" value="10"/>
</dbReference>
<evidence type="ECO:0000313" key="6">
    <source>
        <dbReference type="Proteomes" id="UP000886674"/>
    </source>
</evidence>
<dbReference type="PANTHER" id="PTHR32305:SF15">
    <property type="entry name" value="PROTEIN RHSA-RELATED"/>
    <property type="match status" value="1"/>
</dbReference>
<sequence length="3343" mass="364271">MSSSKYLQRLTAFIFALPVMFNIACAELIVTDGSDYCLTDFNANASVSEVQLRWVYSGAPQYNVYRSIDDGVSYQSIVQITSSDTHYLDSGLISGASYRYAVKEVNSNGVEVCQSPVVHVTPKERTDNKPPVFTSTPLLTAEVGVVYHYDVDAIDRQGDPVRYSLKSFPAGMSIDSESGLITWTPPQTGEYKVTVRAVDDAGLYDQQTYMLNVSEASTVNQAPQIVSTPVISATENQAYQYDVDATDPNAGDVITYALVTAPVGMVIDATNGLITWVPGQVDIGTHAVTVAATDPAGLTDSQSFTLQVLDDNRPPSASDIAVTTEEDVVLSIVLQGQDIDGDSITYSIVTQPLNGQLSGVAPNLLYTPNADFNGSDSFTYLTHDGLLDSPTATVDVTVSSVNDAPAIASVPVTSGIENQAYQYQVQVNDPDSNTFSYSLTTSPAGMSIDANGLIAWTPDYAAAGDHPVTVAVQDTLGASGEQFFTLTIADTNRAPVLEPLSDITLDADTTLTLTLNASDADGDELTYQVEGLPAFAHHQDTSIDITPGGNNLGTHGPVVVTVSDGVDSQTLSFTIIVVQGNRAPVITSAPTAFVIEGDEWRYTLVADDPDGDSLNYAMIQAPSGAALNPATGLITWPTAGVVLGNYDFLFNVVDGNGGVAEQAVSIQVMPAERALSHVGTEFWIPVSHNMTTIAGGTFDINLVSEGTDTEATIEIAALGVVESLSLTAGQMATYSINLDDFAATEGFTLNALLDNYAIHITAATPVAAYFMSQKVDTTDGFLGLPVASLGREYITATAIMLGKIGIMATVDAGQPGPITTLVATEDNTRVTIDPIMDIFTGGQGQIEAGTPIELTMNRGDVYNLETRGSFKADLTGSTIRADKPIGVFGQMDCVVIPVGYTACDHIVEQLPPVESLATEYYTAPFWGRTENGRFWHVEYGDTFRAVAPYDNTAVYIDGVLRSRLNEGEYFEFRSFNPQQVKASHPILLVQYANSNSFDEGYRELEADFTDPFMVVVPPAEQFLTQYTINTPARSLAYNFINLLAPTAALSTLTLDGQSVDPVLFSEIPNSPYSYSQLPITPGSHHIEAQEPFGAYVYGYDSFESYGYLGGMALSVGHTVASLSLTGDAAQTLDNEWCGEATALNAQGVPVNGTRIRFNLAGATNRDVYRFADAHGIVRYCYSGDKSGIDTVTASVNQLSQSVTVEWSIGTQNRPPVVMSLPDLEVVAGESFTYDLLAEDPEGEALVYTLVEGPAGMTLDGSGHLAWPQAQFDLSNYKREQVVLSVTDPQGLETVQRFELREYVPFNTPPVFGEADISLTATQGVPYVYNQNHIQHSLQYLMNQVLVTDADQDAAFVDILSGPDDAYIQRVNVWYTGDTRENDPRSMVSVIHYLRWIPQEVGEHSFELGLRDARGGTAESRTFTVNVSPNQAPQILDFNPQPVASVGRQYSYILNVDNDVPPNAYANLDDLKVVFDESPLRMRYELLRANGGTQMLRIYWTPASHDLGTHTIRLHVEDQLNSSATEEFTITVVDDNEPPVITSGNMPNAEVSIPYEYQITATDPDGDVLTYRLAVAPQGMTVDQNTGVVSWIPPAQYSGQFLWVRFTVADVQGFTTDTRNHLIRVDPFTNRAPEFVPAFRPKYAKVGREYTHAPQAIDREGDNPITYRMTSNVPGAVIDSQSGVITWTPTTEGSFLLAVAASDSLGNYASGNRIIWYVQVVPNTAPLDVELSLTPAEPIDLGESVTLNVVPINSSTTPQVSLTVDGAPADLDALLASTITPDRVGRIPVTVTVSDGYETVERTTHIVVRDPSDTTPPVVELMSPSTASSITSLTDIVGTAQDDSLAEVWLAYKRADQNDAEYIDLYRGSRSFDNEIIANLDPSLLVNGIYHILLQATDSNNNVMGRRASVFVDGDRKVGHFSFTVEDLELSLAGIPITVSRTYDSRRRTEALDFGYGWTIDYQNVRLEESQEPTQGWYQTLSQNETFWVNPGYVNTNAICIYPVTEKTVSVTLPNNEVEKFRVVARPSNGLEGAVSDPNCYMSTDRTYDLFFEPIDGTQSTLETSDAQSLYLADLDNGYLATAGDGQVQPVTHYTLTTRSGYVYQLNQGFGVERITDPNGQTLTYSDSGISHSAGPSVTFTRDGNGRITGVTDPAGRSLVYAYRYTGDLISVTDRNNAVTTYTYNNSHGLIDTLDPLGRRLIRNIYDTDGRLIAQEDSDGNRTSFNHDLGANQSVVTNRRGYATQYGYDARGNVTTQVDALNNVTTYTFDARDNQLSQTDALGQVSSATFNADDDQLTQTDPLGNTISYAYNARGQETTITDASGDVFTNTYDAVGNLTGIEDPLGNTAGNTLNSLGQVTSTTDALGNVTSYTYDGNGYKATETDALGAVTSYTRDANGNVLTETRSRTLADNSQVSETTAYEYDALDRVIRTTDALGNVTHSEYDLAGNQVATVDVLGRRTEMIYDAYGRLTETRYPDTTTETKTYDPEGSLLTETDRLGRTTSYAYDALDRRIQVTTPDGVIVQTEYDAVGRVSAEIDERGNRTEYAYDAAGRRISATDAQGNEHRFEYDADGNLIAEIDALNRHTDYVYNALDQRISVIHDDISNRNETYDALSRRTVQTDEAGIETSYAYDALGRLILVTDALGGQTTYSYDEAGNKLTQTDAAGRTTHWDYDALGRVTASELPLGQRESFAYDANGNLISHVDFNGQSTSHQYDSDNRLVQSDYADGRIEQFSYDAVGNRTQVLVTLPGGTTEITTYAYDARDRLISETQPDGVTLAYQYDAAGNRTRVTLTRGGTVTTTGYGYDSLNRLQSVTDAAGITSYGYDAVGNRTSVSYPNGSSEVYVYDSLNRLTRKETYDGAGTLIRAYDYTLHATGRRIGIDEQSGRSTAYGYDDLYRLTSESITDSQNGNYSASYQYDGVGNRTYSTIDGVQTAYTYDANDRLTQQGGTSYTYDNNGNTLSETLDTDTTTYSYNAKNELISVELGGITTQYRYNPNGIRTSKIESGVTTRYIVDENRDYGQVLIEDDGASQVSYTYGDDLISQDRSGEIHYYHYDGLGSTRSLTDSQGILANTYDYEAFGEVLNQIGAVENGYLYAGEQFDSTLDQYYLRARYYNPNGRFTSMDSWQGSPCRPITLNKYLYADADPANKIDPSGYMSLGSQITAIGTLGILSAMSLHTYQMGQSLTGGVASDGGYTSGQTGWLVLAAMSGAGSKLYDLVRKKLDEREDTTVDLFRVVDDYELASLYTLGEFALGPNQFPKQFFEQEPVAFAYATDFMKPVYNLSHFHMVETTISQTMYNSLIPGYEPGYGPYVTVPDGMLPAFNIDSKAFGGWRYLGTY</sequence>
<dbReference type="SUPFAM" id="SSF49313">
    <property type="entry name" value="Cadherin-like"/>
    <property type="match status" value="7"/>
</dbReference>
<dbReference type="GO" id="GO:0016020">
    <property type="term" value="C:membrane"/>
    <property type="evidence" value="ECO:0007669"/>
    <property type="project" value="InterPro"/>
</dbReference>
<dbReference type="InterPro" id="IPR008964">
    <property type="entry name" value="Invasin/intimin_cell_adhesion"/>
</dbReference>
<dbReference type="EMBL" id="JAEPCR010000148">
    <property type="protein sequence ID" value="MCG7980697.1"/>
    <property type="molecule type" value="Genomic_DNA"/>
</dbReference>
<dbReference type="InterPro" id="IPR035234">
    <property type="entry name" value="IgGFc-bd_N"/>
</dbReference>
<dbReference type="InterPro" id="IPR015919">
    <property type="entry name" value="Cadherin-like_sf"/>
</dbReference>
<evidence type="ECO:0000259" key="4">
    <source>
        <dbReference type="SMART" id="SM00736"/>
    </source>
</evidence>
<dbReference type="Proteomes" id="UP000886674">
    <property type="component" value="Unassembled WGS sequence"/>
</dbReference>
<dbReference type="InterPro" id="IPR031325">
    <property type="entry name" value="RHS_repeat"/>
</dbReference>
<dbReference type="InterPro" id="IPR036116">
    <property type="entry name" value="FN3_sf"/>
</dbReference>
<dbReference type="SUPFAM" id="SSF49265">
    <property type="entry name" value="Fibronectin type III"/>
    <property type="match status" value="1"/>
</dbReference>
<dbReference type="GO" id="GO:0005509">
    <property type="term" value="F:calcium ion binding"/>
    <property type="evidence" value="ECO:0007669"/>
    <property type="project" value="InterPro"/>
</dbReference>
<dbReference type="NCBIfam" id="NF012211">
    <property type="entry name" value="tand_rpt_95"/>
    <property type="match status" value="1"/>
</dbReference>
<feature type="domain" description="PKD/Chitinase" evidence="3">
    <location>
        <begin position="1710"/>
        <end position="1810"/>
    </location>
</feature>
<dbReference type="Pfam" id="PF25023">
    <property type="entry name" value="TEN_YD-shell"/>
    <property type="match status" value="1"/>
</dbReference>
<dbReference type="SMART" id="SM00089">
    <property type="entry name" value="PKD"/>
    <property type="match status" value="5"/>
</dbReference>
<protein>
    <submittedName>
        <fullName evidence="5">Ig domain-containing protein</fullName>
    </submittedName>
</protein>
<gene>
    <name evidence="5" type="ORF">JAY77_21440</name>
</gene>
<feature type="domain" description="PKD/Chitinase" evidence="3">
    <location>
        <begin position="1419"/>
        <end position="1534"/>
    </location>
</feature>
<dbReference type="SMART" id="SM00736">
    <property type="entry name" value="CADG"/>
    <property type="match status" value="2"/>
</dbReference>
<feature type="signal peptide" evidence="2">
    <location>
        <begin position="1"/>
        <end position="26"/>
    </location>
</feature>
<evidence type="ECO:0000259" key="3">
    <source>
        <dbReference type="SMART" id="SM00089"/>
    </source>
</evidence>
<dbReference type="Pfam" id="PF05345">
    <property type="entry name" value="He_PIG"/>
    <property type="match status" value="5"/>
</dbReference>
<keyword evidence="2" id="KW-0732">Signal</keyword>
<feature type="domain" description="Dystroglycan-type cadherin-like" evidence="4">
    <location>
        <begin position="225"/>
        <end position="315"/>
    </location>
</feature>
<dbReference type="PANTHER" id="PTHR32305">
    <property type="match status" value="1"/>
</dbReference>
<feature type="domain" description="Dystroglycan-type cadherin-like" evidence="4">
    <location>
        <begin position="411"/>
        <end position="495"/>
    </location>
</feature>
<dbReference type="NCBIfam" id="TIGR03696">
    <property type="entry name" value="Rhs_assc_core"/>
    <property type="match status" value="1"/>
</dbReference>
<dbReference type="Pfam" id="PF17517">
    <property type="entry name" value="IgGFc_binding"/>
    <property type="match status" value="1"/>
</dbReference>
<organism evidence="5 6">
    <name type="scientific">Candidatus Thiodiazotropha taylori</name>
    <dbReference type="NCBI Taxonomy" id="2792791"/>
    <lineage>
        <taxon>Bacteria</taxon>
        <taxon>Pseudomonadati</taxon>
        <taxon>Pseudomonadota</taxon>
        <taxon>Gammaproteobacteria</taxon>
        <taxon>Chromatiales</taxon>
        <taxon>Sedimenticolaceae</taxon>
        <taxon>Candidatus Thiodiazotropha</taxon>
    </lineage>
</organism>
<dbReference type="SUPFAM" id="SSF69304">
    <property type="entry name" value="Tricorn protease N-terminal domain"/>
    <property type="match status" value="1"/>
</dbReference>
<proteinExistence type="predicted"/>
<feature type="domain" description="PKD/Chitinase" evidence="3">
    <location>
        <begin position="136"/>
        <end position="216"/>
    </location>
</feature>
<evidence type="ECO:0000256" key="2">
    <source>
        <dbReference type="SAM" id="SignalP"/>
    </source>
</evidence>
<feature type="chain" id="PRO_5039307525" evidence="2">
    <location>
        <begin position="27"/>
        <end position="3343"/>
    </location>
</feature>